<sequence>MLSLRLLVLLPLLVAPSGGARWAWGPKAELSQYLQNMSWHHDSHLSEELRKSVLDILERQPSPGLLHRRRVPFRPVADLQVFGSVATKESRQPRIRPEHRSGMPVGGSILAAKNSPPNMRFEKGAITSVHRRGHDSGSLLHNAARRGAAHVWLCGILYTLYTRQYNWF</sequence>
<dbReference type="EMBL" id="GFPF01009030">
    <property type="protein sequence ID" value="MAA20176.1"/>
    <property type="molecule type" value="Transcribed_RNA"/>
</dbReference>
<evidence type="ECO:0000256" key="1">
    <source>
        <dbReference type="SAM" id="MobiDB-lite"/>
    </source>
</evidence>
<proteinExistence type="predicted"/>
<organism evidence="3">
    <name type="scientific">Rhipicephalus zambeziensis</name>
    <dbReference type="NCBI Taxonomy" id="60191"/>
    <lineage>
        <taxon>Eukaryota</taxon>
        <taxon>Metazoa</taxon>
        <taxon>Ecdysozoa</taxon>
        <taxon>Arthropoda</taxon>
        <taxon>Chelicerata</taxon>
        <taxon>Arachnida</taxon>
        <taxon>Acari</taxon>
        <taxon>Parasitiformes</taxon>
        <taxon>Ixodida</taxon>
        <taxon>Ixodoidea</taxon>
        <taxon>Ixodidae</taxon>
        <taxon>Rhipicephalinae</taxon>
        <taxon>Rhipicephalus</taxon>
        <taxon>Rhipicephalus</taxon>
    </lineage>
</organism>
<reference evidence="3" key="1">
    <citation type="journal article" date="2017" name="Parasit. Vectors">
        <title>Sialotranscriptomics of Rhipicephalus zambeziensis reveals intricate expression profiles of secretory proteins and suggests tight temporal transcriptional regulation during blood-feeding.</title>
        <authorList>
            <person name="de Castro M.H."/>
            <person name="de Klerk D."/>
            <person name="Pienaar R."/>
            <person name="Rees D.J.G."/>
            <person name="Mans B.J."/>
        </authorList>
    </citation>
    <scope>NUCLEOTIDE SEQUENCE</scope>
    <source>
        <tissue evidence="3">Salivary glands</tissue>
    </source>
</reference>
<name>A0A224YRG4_9ACAR</name>
<feature type="region of interest" description="Disordered" evidence="1">
    <location>
        <begin position="90"/>
        <end position="109"/>
    </location>
</feature>
<keyword evidence="2" id="KW-0732">Signal</keyword>
<feature type="chain" id="PRO_5013188964" evidence="2">
    <location>
        <begin position="20"/>
        <end position="168"/>
    </location>
</feature>
<feature type="compositionally biased region" description="Basic and acidic residues" evidence="1">
    <location>
        <begin position="90"/>
        <end position="101"/>
    </location>
</feature>
<evidence type="ECO:0000313" key="3">
    <source>
        <dbReference type="EMBL" id="MAA20176.1"/>
    </source>
</evidence>
<accession>A0A224YRG4</accession>
<protein>
    <submittedName>
        <fullName evidence="3">Uncharacterized protein</fullName>
    </submittedName>
</protein>
<dbReference type="AlphaFoldDB" id="A0A224YRG4"/>
<evidence type="ECO:0000256" key="2">
    <source>
        <dbReference type="SAM" id="SignalP"/>
    </source>
</evidence>
<feature type="signal peptide" evidence="2">
    <location>
        <begin position="1"/>
        <end position="19"/>
    </location>
</feature>